<dbReference type="EMBL" id="CM007891">
    <property type="protein sequence ID" value="OTG35562.1"/>
    <property type="molecule type" value="Genomic_DNA"/>
</dbReference>
<dbReference type="AlphaFoldDB" id="A0A251VKQ7"/>
<protein>
    <submittedName>
        <fullName evidence="10">Ankyrin repeat-containing domain, PGG domain, ankyrin repeat-containing domain superfamily</fullName>
    </submittedName>
    <submittedName>
        <fullName evidence="11">Putative ankyrin repeat-containing domain, PGG domain protein</fullName>
    </submittedName>
</protein>
<feature type="domain" description="PGG" evidence="9">
    <location>
        <begin position="270"/>
        <end position="376"/>
    </location>
</feature>
<accession>A0A251VKQ7</accession>
<dbReference type="InterPro" id="IPR002110">
    <property type="entry name" value="Ankyrin_rpt"/>
</dbReference>
<sequence length="439" mass="49129">MDKILFEASLTGNVQVLNELLAQDELILDRVSLTRVSETPLHIAALRGHNDFAKILLLKKPTLATSLDSSRQTPLHLAAAAGHVEIARELLHVTSAEGCRFCDKDGRTPLYLAAKNEQLEIIKLLIETKPDLCKELQENGETILHTCIFYNRFEAFKLLCQLWNEDDELAMLKDRNGNTLLHLAAGHKQVQTVKYLLQKSSIRTNKNVVNKHGFTALDVLDHCPRDFDALGIRTLLLEANVQRSKHVKSFQTDESASSQNVMSNNKPNGNWLEKQRGILILATIVVATTSFYSGLHPPGGTFTDSKDGPLGNAVKTEPDVGPFSDFVIQNTIIMVLSLMIFVVLLSGIPLRNKFCLWVLNLATLCIMFFVAVTYLVEIANMSPDTWVNGLTMIMCYAWMLLCLLFAVSHTISFMTWVVKKLLKARTRTKMRNNNPINGV</sequence>
<comment type="subcellular location">
    <subcellularLocation>
        <location evidence="1">Membrane</location>
        <topology evidence="1">Multi-pass membrane protein</topology>
    </subcellularLocation>
</comment>
<keyword evidence="5 7" id="KW-0040">ANK repeat</keyword>
<evidence type="ECO:0000256" key="3">
    <source>
        <dbReference type="ARBA" id="ARBA00022737"/>
    </source>
</evidence>
<feature type="transmembrane region" description="Helical" evidence="8">
    <location>
        <begin position="396"/>
        <end position="418"/>
    </location>
</feature>
<dbReference type="InterPro" id="IPR036770">
    <property type="entry name" value="Ankyrin_rpt-contain_sf"/>
</dbReference>
<evidence type="ECO:0000256" key="6">
    <source>
        <dbReference type="ARBA" id="ARBA00023136"/>
    </source>
</evidence>
<feature type="repeat" description="ANK" evidence="7">
    <location>
        <begin position="105"/>
        <end position="132"/>
    </location>
</feature>
<proteinExistence type="predicted"/>
<feature type="repeat" description="ANK" evidence="7">
    <location>
        <begin position="36"/>
        <end position="57"/>
    </location>
</feature>
<dbReference type="EMBL" id="MNCJ02000317">
    <property type="protein sequence ID" value="KAF5820087.1"/>
    <property type="molecule type" value="Genomic_DNA"/>
</dbReference>
<feature type="transmembrane region" description="Helical" evidence="8">
    <location>
        <begin position="354"/>
        <end position="376"/>
    </location>
</feature>
<dbReference type="Gramene" id="mRNA:HanXRQr2_Chr02g0084881">
    <property type="protein sequence ID" value="mRNA:HanXRQr2_Chr02g0084881"/>
    <property type="gene ID" value="HanXRQr2_Chr02g0084881"/>
</dbReference>
<feature type="repeat" description="ANK" evidence="7">
    <location>
        <begin position="176"/>
        <end position="208"/>
    </location>
</feature>
<keyword evidence="4 8" id="KW-1133">Transmembrane helix</keyword>
<reference evidence="10 12" key="1">
    <citation type="journal article" date="2017" name="Nature">
        <title>The sunflower genome provides insights into oil metabolism, flowering and Asterid evolution.</title>
        <authorList>
            <person name="Badouin H."/>
            <person name="Gouzy J."/>
            <person name="Grassa C.J."/>
            <person name="Murat F."/>
            <person name="Staton S.E."/>
            <person name="Cottret L."/>
            <person name="Lelandais-Briere C."/>
            <person name="Owens G.L."/>
            <person name="Carrere S."/>
            <person name="Mayjonade B."/>
            <person name="Legrand L."/>
            <person name="Gill N."/>
            <person name="Kane N.C."/>
            <person name="Bowers J.E."/>
            <person name="Hubner S."/>
            <person name="Bellec A."/>
            <person name="Berard A."/>
            <person name="Berges H."/>
            <person name="Blanchet N."/>
            <person name="Boniface M.C."/>
            <person name="Brunel D."/>
            <person name="Catrice O."/>
            <person name="Chaidir N."/>
            <person name="Claudel C."/>
            <person name="Donnadieu C."/>
            <person name="Faraut T."/>
            <person name="Fievet G."/>
            <person name="Helmstetter N."/>
            <person name="King M."/>
            <person name="Knapp S.J."/>
            <person name="Lai Z."/>
            <person name="Le Paslier M.C."/>
            <person name="Lippi Y."/>
            <person name="Lorenzon L."/>
            <person name="Mandel J.R."/>
            <person name="Marage G."/>
            <person name="Marchand G."/>
            <person name="Marquand E."/>
            <person name="Bret-Mestries E."/>
            <person name="Morien E."/>
            <person name="Nambeesan S."/>
            <person name="Nguyen T."/>
            <person name="Pegot-Espagnet P."/>
            <person name="Pouilly N."/>
            <person name="Raftis F."/>
            <person name="Sallet E."/>
            <person name="Schiex T."/>
            <person name="Thomas J."/>
            <person name="Vandecasteele C."/>
            <person name="Vares D."/>
            <person name="Vear F."/>
            <person name="Vautrin S."/>
            <person name="Crespi M."/>
            <person name="Mangin B."/>
            <person name="Burke J.M."/>
            <person name="Salse J."/>
            <person name="Munos S."/>
            <person name="Vincourt P."/>
            <person name="Rieseberg L.H."/>
            <person name="Langlade N.B."/>
        </authorList>
    </citation>
    <scope>NUCLEOTIDE SEQUENCE [LARGE SCALE GENOMIC DNA]</scope>
    <source>
        <strain evidence="12">cv. SF193</strain>
        <tissue evidence="10">Leaves</tissue>
    </source>
</reference>
<dbReference type="GO" id="GO:0016020">
    <property type="term" value="C:membrane"/>
    <property type="evidence" value="ECO:0007669"/>
    <property type="project" value="UniProtKB-SubCell"/>
</dbReference>
<dbReference type="Pfam" id="PF12796">
    <property type="entry name" value="Ank_2"/>
    <property type="match status" value="2"/>
</dbReference>
<evidence type="ECO:0000259" key="9">
    <source>
        <dbReference type="Pfam" id="PF13962"/>
    </source>
</evidence>
<evidence type="ECO:0000313" key="12">
    <source>
        <dbReference type="Proteomes" id="UP000215914"/>
    </source>
</evidence>
<evidence type="ECO:0000256" key="5">
    <source>
        <dbReference type="ARBA" id="ARBA00023043"/>
    </source>
</evidence>
<evidence type="ECO:0000256" key="7">
    <source>
        <dbReference type="PROSITE-ProRule" id="PRU00023"/>
    </source>
</evidence>
<dbReference type="PROSITE" id="PS50088">
    <property type="entry name" value="ANK_REPEAT"/>
    <property type="match status" value="4"/>
</dbReference>
<name>A0A251VKQ7_HELAN</name>
<dbReference type="OMA" id="PNWIEEK"/>
<reference evidence="11" key="2">
    <citation type="submission" date="2017-02" db="EMBL/GenBank/DDBJ databases">
        <title>Sunflower complete genome.</title>
        <authorList>
            <person name="Langlade N."/>
            <person name="Munos S."/>
        </authorList>
    </citation>
    <scope>NUCLEOTIDE SEQUENCE [LARGE SCALE GENOMIC DNA]</scope>
    <source>
        <tissue evidence="11">Leaves</tissue>
    </source>
</reference>
<evidence type="ECO:0000256" key="4">
    <source>
        <dbReference type="ARBA" id="ARBA00022989"/>
    </source>
</evidence>
<dbReference type="SUPFAM" id="SSF48403">
    <property type="entry name" value="Ankyrin repeat"/>
    <property type="match status" value="1"/>
</dbReference>
<feature type="transmembrane region" description="Helical" evidence="8">
    <location>
        <begin position="277"/>
        <end position="295"/>
    </location>
</feature>
<dbReference type="STRING" id="4232.A0A251VKQ7"/>
<dbReference type="PROSITE" id="PS50297">
    <property type="entry name" value="ANK_REP_REGION"/>
    <property type="match status" value="4"/>
</dbReference>
<keyword evidence="2 8" id="KW-0812">Transmembrane</keyword>
<evidence type="ECO:0000256" key="2">
    <source>
        <dbReference type="ARBA" id="ARBA00022692"/>
    </source>
</evidence>
<dbReference type="InParanoid" id="A0A251VKQ7"/>
<dbReference type="FunCoup" id="A0A251VKQ7">
    <property type="interactions" value="83"/>
</dbReference>
<reference evidence="10" key="3">
    <citation type="submission" date="2020-06" db="EMBL/GenBank/DDBJ databases">
        <title>Helianthus annuus Genome sequencing and assembly Release 2.</title>
        <authorList>
            <person name="Gouzy J."/>
            <person name="Langlade N."/>
            <person name="Munos S."/>
        </authorList>
    </citation>
    <scope>NUCLEOTIDE SEQUENCE</scope>
    <source>
        <tissue evidence="10">Leaves</tissue>
    </source>
</reference>
<dbReference type="Proteomes" id="UP000215914">
    <property type="component" value="Chromosome 2"/>
</dbReference>
<gene>
    <name evidence="11" type="ORF">HannXRQ_Chr02g0058091</name>
    <name evidence="10" type="ORF">HanXRQr2_Chr02g0084881</name>
</gene>
<keyword evidence="6 8" id="KW-0472">Membrane</keyword>
<dbReference type="SMART" id="SM00248">
    <property type="entry name" value="ANK"/>
    <property type="match status" value="5"/>
</dbReference>
<feature type="transmembrane region" description="Helical" evidence="8">
    <location>
        <begin position="326"/>
        <end position="347"/>
    </location>
</feature>
<dbReference type="PANTHER" id="PTHR24186:SF37">
    <property type="entry name" value="PGG DOMAIN-CONTAINING PROTEIN"/>
    <property type="match status" value="1"/>
</dbReference>
<evidence type="ECO:0000313" key="10">
    <source>
        <dbReference type="EMBL" id="KAF5820087.1"/>
    </source>
</evidence>
<dbReference type="PANTHER" id="PTHR24186">
    <property type="entry name" value="PROTEIN PHOSPHATASE 1 REGULATORY SUBUNIT"/>
    <property type="match status" value="1"/>
</dbReference>
<dbReference type="Pfam" id="PF00023">
    <property type="entry name" value="Ank"/>
    <property type="match status" value="1"/>
</dbReference>
<feature type="repeat" description="ANK" evidence="7">
    <location>
        <begin position="70"/>
        <end position="91"/>
    </location>
</feature>
<keyword evidence="12" id="KW-1185">Reference proteome</keyword>
<dbReference type="InterPro" id="IPR026961">
    <property type="entry name" value="PGG_dom"/>
</dbReference>
<evidence type="ECO:0000313" key="11">
    <source>
        <dbReference type="EMBL" id="OTG35562.1"/>
    </source>
</evidence>
<dbReference type="Gene3D" id="1.25.40.20">
    <property type="entry name" value="Ankyrin repeat-containing domain"/>
    <property type="match status" value="2"/>
</dbReference>
<evidence type="ECO:0000256" key="8">
    <source>
        <dbReference type="SAM" id="Phobius"/>
    </source>
</evidence>
<organism evidence="11 12">
    <name type="scientific">Helianthus annuus</name>
    <name type="common">Common sunflower</name>
    <dbReference type="NCBI Taxonomy" id="4232"/>
    <lineage>
        <taxon>Eukaryota</taxon>
        <taxon>Viridiplantae</taxon>
        <taxon>Streptophyta</taxon>
        <taxon>Embryophyta</taxon>
        <taxon>Tracheophyta</taxon>
        <taxon>Spermatophyta</taxon>
        <taxon>Magnoliopsida</taxon>
        <taxon>eudicotyledons</taxon>
        <taxon>Gunneridae</taxon>
        <taxon>Pentapetalae</taxon>
        <taxon>asterids</taxon>
        <taxon>campanulids</taxon>
        <taxon>Asterales</taxon>
        <taxon>Asteraceae</taxon>
        <taxon>Asteroideae</taxon>
        <taxon>Heliantheae alliance</taxon>
        <taxon>Heliantheae</taxon>
        <taxon>Helianthus</taxon>
    </lineage>
</organism>
<dbReference type="Pfam" id="PF13962">
    <property type="entry name" value="PGG"/>
    <property type="match status" value="1"/>
</dbReference>
<dbReference type="OrthoDB" id="1585477at2759"/>
<keyword evidence="3" id="KW-0677">Repeat</keyword>
<evidence type="ECO:0000256" key="1">
    <source>
        <dbReference type="ARBA" id="ARBA00004141"/>
    </source>
</evidence>